<comment type="domain">
    <text evidence="12">Consists of three domains: the N-terminal catalytic domain, the editing domain and the C-terminal anticodon-binding domain.</text>
</comment>
<evidence type="ECO:0000256" key="6">
    <source>
        <dbReference type="ARBA" id="ARBA00022840"/>
    </source>
</evidence>
<evidence type="ECO:0000259" key="13">
    <source>
        <dbReference type="PROSITE" id="PS50862"/>
    </source>
</evidence>
<dbReference type="CDD" id="cd04334">
    <property type="entry name" value="ProRS-INS"/>
    <property type="match status" value="1"/>
</dbReference>
<sequence length="574" mass="64021">MKFSKMFIPTTKETPNDATLPSHQFLVRAGFIAQTGAGIYDFMPLGKIVLDKIRAIVKEEMDEAGANEVQFGFVTPLSLWQESGRATTMGPELLRFKDRKNADFVLSPTNEEAVVNMVKNRITSYKDLPINLYQIYTKFRDEARPRFGLMRGREFLMKDAYSFHATQEDLVREFELMEATYKRVYERLGLEFRVVEADSGAIGGSGSKEFHVLANSGEDTIVVCDSCDYGANIEAAKRKKRHFTPWFENTEIDVKQERVETVGFKTIEEVSNFLSVSQAQTIKAVIKTAVYEEEKKVVVFFVRGDDELEETKACNSVDALELLDSSEDEITQAGLCAGYVGPFNLPAGITFVIDEEIKGEHGLVCGANEENYHLTGTDLSSLKDATYFDLVAVQEGDKCNCCGGELRYTKGIEAGHIFQLGSKYSEAMEANFLDANGKSQPFIMGCYGIGVSRLVAAVIEQNHDEKGCIWTKTTAPFLVDVIVSNAKKDDELNAGLEIYEGLKKAGISTIIDDRTKERFGFKMGDFELIGFPYAVVVGKKLTEGFVEIVERKTLEKQEVALDKVVETLQTLIAQ</sequence>
<comment type="function">
    <text evidence="10 12">Catalyzes the attachment of proline to tRNA(Pro) in a two-step reaction: proline is first activated by ATP to form Pro-AMP and then transferred to the acceptor end of tRNA(Pro). As ProRS can inadvertently accommodate and process non-cognate amino acids such as alanine and cysteine, to avoid such errors it has two additional distinct editing activities against alanine. One activity is designated as 'pretransfer' editing and involves the tRNA(Pro)-independent hydrolysis of activated Ala-AMP. The other activity is designated 'posttransfer' editing and involves deacylation of mischarged Ala-tRNA(Pro). The misacylated Cys-tRNA(Pro) is not edited by ProRS.</text>
</comment>
<dbReference type="InterPro" id="IPR004500">
    <property type="entry name" value="Pro-tRNA-synth_IIa_bac-type"/>
</dbReference>
<dbReference type="HAMAP" id="MF_01569">
    <property type="entry name" value="Pro_tRNA_synth_type1"/>
    <property type="match status" value="1"/>
</dbReference>
<dbReference type="InterPro" id="IPR050062">
    <property type="entry name" value="Pro-tRNA_synthetase"/>
</dbReference>
<dbReference type="AlphaFoldDB" id="A0A4Q0XSA2"/>
<keyword evidence="3 12" id="KW-0963">Cytoplasm</keyword>
<dbReference type="SUPFAM" id="SSF55826">
    <property type="entry name" value="YbaK/ProRS associated domain"/>
    <property type="match status" value="1"/>
</dbReference>
<dbReference type="InterPro" id="IPR006195">
    <property type="entry name" value="aa-tRNA-synth_II"/>
</dbReference>
<dbReference type="CDD" id="cd00861">
    <property type="entry name" value="ProRS_anticodon_short"/>
    <property type="match status" value="1"/>
</dbReference>
<dbReference type="InterPro" id="IPR044140">
    <property type="entry name" value="ProRS_anticodon_short"/>
</dbReference>
<keyword evidence="8 12" id="KW-0030">Aminoacyl-tRNA synthetase</keyword>
<dbReference type="Gene3D" id="3.90.960.10">
    <property type="entry name" value="YbaK/aminoacyl-tRNA synthetase-associated domain"/>
    <property type="match status" value="1"/>
</dbReference>
<dbReference type="FunFam" id="3.30.930.10:FF:000065">
    <property type="entry name" value="Proline--tRNA ligase"/>
    <property type="match status" value="1"/>
</dbReference>
<dbReference type="EMBL" id="PDKN01000004">
    <property type="protein sequence ID" value="RXJ57576.1"/>
    <property type="molecule type" value="Genomic_DNA"/>
</dbReference>
<dbReference type="PRINTS" id="PR01046">
    <property type="entry name" value="TRNASYNTHPRO"/>
</dbReference>
<dbReference type="InterPro" id="IPR033730">
    <property type="entry name" value="ProRS_core_prok"/>
</dbReference>
<evidence type="ECO:0000256" key="9">
    <source>
        <dbReference type="ARBA" id="ARBA00047671"/>
    </source>
</evidence>
<dbReference type="InterPro" id="IPR036754">
    <property type="entry name" value="YbaK/aa-tRNA-synt-asso_dom_sf"/>
</dbReference>
<proteinExistence type="inferred from homology"/>
<dbReference type="SUPFAM" id="SSF52954">
    <property type="entry name" value="Class II aaRS ABD-related"/>
    <property type="match status" value="1"/>
</dbReference>
<dbReference type="Gene3D" id="3.40.50.800">
    <property type="entry name" value="Anticodon-binding domain"/>
    <property type="match status" value="1"/>
</dbReference>
<dbReference type="InterPro" id="IPR002316">
    <property type="entry name" value="Pro-tRNA-ligase_IIa"/>
</dbReference>
<dbReference type="InterPro" id="IPR004154">
    <property type="entry name" value="Anticodon-bd"/>
</dbReference>
<comment type="caution">
    <text evidence="14">The sequence shown here is derived from an EMBL/GenBank/DDBJ whole genome shotgun (WGS) entry which is preliminary data.</text>
</comment>
<dbReference type="InterPro" id="IPR023717">
    <property type="entry name" value="Pro-tRNA-Synthase_IIa_type1"/>
</dbReference>
<gene>
    <name evidence="12" type="primary">proS</name>
    <name evidence="14" type="ORF">CRV04_07120</name>
</gene>
<comment type="subcellular location">
    <subcellularLocation>
        <location evidence="1 12">Cytoplasm</location>
    </subcellularLocation>
</comment>
<evidence type="ECO:0000256" key="10">
    <source>
        <dbReference type="ARBA" id="ARBA00053664"/>
    </source>
</evidence>
<comment type="catalytic activity">
    <reaction evidence="9 12">
        <text>tRNA(Pro) + L-proline + ATP = L-prolyl-tRNA(Pro) + AMP + diphosphate</text>
        <dbReference type="Rhea" id="RHEA:14305"/>
        <dbReference type="Rhea" id="RHEA-COMP:9700"/>
        <dbReference type="Rhea" id="RHEA-COMP:9702"/>
        <dbReference type="ChEBI" id="CHEBI:30616"/>
        <dbReference type="ChEBI" id="CHEBI:33019"/>
        <dbReference type="ChEBI" id="CHEBI:60039"/>
        <dbReference type="ChEBI" id="CHEBI:78442"/>
        <dbReference type="ChEBI" id="CHEBI:78532"/>
        <dbReference type="ChEBI" id="CHEBI:456215"/>
        <dbReference type="EC" id="6.1.1.15"/>
    </reaction>
</comment>
<dbReference type="GO" id="GO:0006433">
    <property type="term" value="P:prolyl-tRNA aminoacylation"/>
    <property type="evidence" value="ECO:0007669"/>
    <property type="project" value="UniProtKB-UniRule"/>
</dbReference>
<evidence type="ECO:0000256" key="8">
    <source>
        <dbReference type="ARBA" id="ARBA00023146"/>
    </source>
</evidence>
<reference evidence="14 15" key="1">
    <citation type="submission" date="2017-10" db="EMBL/GenBank/DDBJ databases">
        <title>Genomics of the genus Arcobacter.</title>
        <authorList>
            <person name="Perez-Cataluna A."/>
            <person name="Figueras M.J."/>
        </authorList>
    </citation>
    <scope>NUCLEOTIDE SEQUENCE [LARGE SCALE GENOMIC DNA]</scope>
    <source>
        <strain evidence="14 15">CECT 8987</strain>
    </source>
</reference>
<evidence type="ECO:0000256" key="2">
    <source>
        <dbReference type="ARBA" id="ARBA00011738"/>
    </source>
</evidence>
<evidence type="ECO:0000256" key="12">
    <source>
        <dbReference type="HAMAP-Rule" id="MF_01569"/>
    </source>
</evidence>
<evidence type="ECO:0000256" key="5">
    <source>
        <dbReference type="ARBA" id="ARBA00022741"/>
    </source>
</evidence>
<keyword evidence="4 12" id="KW-0436">Ligase</keyword>
<dbReference type="FunFam" id="3.30.930.10:FF:000066">
    <property type="entry name" value="Proline--tRNA ligase"/>
    <property type="match status" value="1"/>
</dbReference>
<dbReference type="CDD" id="cd00779">
    <property type="entry name" value="ProRS_core_prok"/>
    <property type="match status" value="1"/>
</dbReference>
<dbReference type="InterPro" id="IPR002314">
    <property type="entry name" value="aa-tRNA-synt_IIb"/>
</dbReference>
<dbReference type="RefSeq" id="WP_128996147.1">
    <property type="nucleotide sequence ID" value="NZ_PDKN01000004.1"/>
</dbReference>
<comment type="similarity">
    <text evidence="11 12">Belongs to the class-II aminoacyl-tRNA synthetase family. ProS type 1 subfamily.</text>
</comment>
<evidence type="ECO:0000256" key="7">
    <source>
        <dbReference type="ARBA" id="ARBA00022917"/>
    </source>
</evidence>
<dbReference type="Gene3D" id="3.30.930.10">
    <property type="entry name" value="Bira Bifunctional Protein, Domain 2"/>
    <property type="match status" value="1"/>
</dbReference>
<evidence type="ECO:0000313" key="14">
    <source>
        <dbReference type="EMBL" id="RXJ57576.1"/>
    </source>
</evidence>
<dbReference type="GO" id="GO:0005524">
    <property type="term" value="F:ATP binding"/>
    <property type="evidence" value="ECO:0007669"/>
    <property type="project" value="UniProtKB-UniRule"/>
</dbReference>
<evidence type="ECO:0000256" key="1">
    <source>
        <dbReference type="ARBA" id="ARBA00004496"/>
    </source>
</evidence>
<dbReference type="Pfam" id="PF00587">
    <property type="entry name" value="tRNA-synt_2b"/>
    <property type="match status" value="1"/>
</dbReference>
<keyword evidence="6 12" id="KW-0067">ATP-binding</keyword>
<evidence type="ECO:0000256" key="4">
    <source>
        <dbReference type="ARBA" id="ARBA00022598"/>
    </source>
</evidence>
<evidence type="ECO:0000256" key="3">
    <source>
        <dbReference type="ARBA" id="ARBA00022490"/>
    </source>
</evidence>
<evidence type="ECO:0000256" key="11">
    <source>
        <dbReference type="ARBA" id="ARBA00060755"/>
    </source>
</evidence>
<dbReference type="InterPro" id="IPR045864">
    <property type="entry name" value="aa-tRNA-synth_II/BPL/LPL"/>
</dbReference>
<dbReference type="GO" id="GO:0005829">
    <property type="term" value="C:cytosol"/>
    <property type="evidence" value="ECO:0007669"/>
    <property type="project" value="TreeGrafter"/>
</dbReference>
<dbReference type="OrthoDB" id="9809052at2"/>
<feature type="domain" description="Aminoacyl-transfer RNA synthetases class-II family profile" evidence="13">
    <location>
        <begin position="38"/>
        <end position="476"/>
    </location>
</feature>
<dbReference type="NCBIfam" id="NF006625">
    <property type="entry name" value="PRK09194.1"/>
    <property type="match status" value="1"/>
</dbReference>
<comment type="subunit">
    <text evidence="2 12">Homodimer.</text>
</comment>
<name>A0A4Q0XSA2_9BACT</name>
<dbReference type="NCBIfam" id="TIGR00409">
    <property type="entry name" value="proS_fam_II"/>
    <property type="match status" value="1"/>
</dbReference>
<accession>A0A4Q0XSA2</accession>
<dbReference type="SUPFAM" id="SSF55681">
    <property type="entry name" value="Class II aaRS and biotin synthetases"/>
    <property type="match status" value="1"/>
</dbReference>
<protein>
    <recommendedName>
        <fullName evidence="12">Proline--tRNA ligase</fullName>
        <ecNumber evidence="12">6.1.1.15</ecNumber>
    </recommendedName>
    <alternativeName>
        <fullName evidence="12">Prolyl-tRNA synthetase</fullName>
        <shortName evidence="12">ProRS</shortName>
    </alternativeName>
</protein>
<dbReference type="InterPro" id="IPR007214">
    <property type="entry name" value="YbaK/aa-tRNA-synth-assoc-dom"/>
</dbReference>
<dbReference type="Pfam" id="PF04073">
    <property type="entry name" value="tRNA_edit"/>
    <property type="match status" value="1"/>
</dbReference>
<dbReference type="InterPro" id="IPR036621">
    <property type="entry name" value="Anticodon-bd_dom_sf"/>
</dbReference>
<dbReference type="GO" id="GO:0004827">
    <property type="term" value="F:proline-tRNA ligase activity"/>
    <property type="evidence" value="ECO:0007669"/>
    <property type="project" value="UniProtKB-UniRule"/>
</dbReference>
<keyword evidence="7 12" id="KW-0648">Protein biosynthesis</keyword>
<keyword evidence="5 12" id="KW-0547">Nucleotide-binding</keyword>
<organism evidence="14 15">
    <name type="scientific">Candidatus Marinarcus aquaticus</name>
    <dbReference type="NCBI Taxonomy" id="2044504"/>
    <lineage>
        <taxon>Bacteria</taxon>
        <taxon>Pseudomonadati</taxon>
        <taxon>Campylobacterota</taxon>
        <taxon>Epsilonproteobacteria</taxon>
        <taxon>Campylobacterales</taxon>
        <taxon>Arcobacteraceae</taxon>
        <taxon>Candidatus Marinarcus</taxon>
    </lineage>
</organism>
<keyword evidence="15" id="KW-1185">Reference proteome</keyword>
<dbReference type="PANTHER" id="PTHR42753:SF2">
    <property type="entry name" value="PROLINE--TRNA LIGASE"/>
    <property type="match status" value="1"/>
</dbReference>
<dbReference type="PANTHER" id="PTHR42753">
    <property type="entry name" value="MITOCHONDRIAL RIBOSOME PROTEIN L39/PROLYL-TRNA LIGASE FAMILY MEMBER"/>
    <property type="match status" value="1"/>
</dbReference>
<dbReference type="PROSITE" id="PS50862">
    <property type="entry name" value="AA_TRNA_LIGASE_II"/>
    <property type="match status" value="1"/>
</dbReference>
<dbReference type="Pfam" id="PF03129">
    <property type="entry name" value="HGTP_anticodon"/>
    <property type="match status" value="1"/>
</dbReference>
<dbReference type="GO" id="GO:0002161">
    <property type="term" value="F:aminoacyl-tRNA deacylase activity"/>
    <property type="evidence" value="ECO:0007669"/>
    <property type="project" value="InterPro"/>
</dbReference>
<evidence type="ECO:0000313" key="15">
    <source>
        <dbReference type="Proteomes" id="UP000290657"/>
    </source>
</evidence>
<dbReference type="EC" id="6.1.1.15" evidence="12"/>
<dbReference type="Proteomes" id="UP000290657">
    <property type="component" value="Unassembled WGS sequence"/>
</dbReference>